<dbReference type="Proteomes" id="UP001203665">
    <property type="component" value="Unassembled WGS sequence"/>
</dbReference>
<keyword evidence="2" id="KW-1185">Reference proteome</keyword>
<dbReference type="SUPFAM" id="SSF51261">
    <property type="entry name" value="Duplicated hybrid motif"/>
    <property type="match status" value="1"/>
</dbReference>
<dbReference type="EMBL" id="JAMQJY010000001">
    <property type="protein sequence ID" value="MCM2675572.1"/>
    <property type="molecule type" value="Genomic_DNA"/>
</dbReference>
<dbReference type="InterPro" id="IPR011055">
    <property type="entry name" value="Dup_hybrid_motif"/>
</dbReference>
<organism evidence="1 2">
    <name type="scientific">Alkalicoccobacillus plakortidis</name>
    <dbReference type="NCBI Taxonomy" id="444060"/>
    <lineage>
        <taxon>Bacteria</taxon>
        <taxon>Bacillati</taxon>
        <taxon>Bacillota</taxon>
        <taxon>Bacilli</taxon>
        <taxon>Bacillales</taxon>
        <taxon>Bacillaceae</taxon>
        <taxon>Alkalicoccobacillus</taxon>
    </lineage>
</organism>
<proteinExistence type="predicted"/>
<evidence type="ECO:0000313" key="2">
    <source>
        <dbReference type="Proteomes" id="UP001203665"/>
    </source>
</evidence>
<dbReference type="RefSeq" id="WP_251606450.1">
    <property type="nucleotide sequence ID" value="NZ_JAMQJY010000001.1"/>
</dbReference>
<comment type="caution">
    <text evidence="1">The sequence shown here is derived from an EMBL/GenBank/DDBJ whole genome shotgun (WGS) entry which is preliminary data.</text>
</comment>
<dbReference type="Gene3D" id="2.70.70.10">
    <property type="entry name" value="Glucose Permease (Domain IIA)"/>
    <property type="match status" value="1"/>
</dbReference>
<name>A0ABT0XI44_9BACI</name>
<evidence type="ECO:0000313" key="1">
    <source>
        <dbReference type="EMBL" id="MCM2675572.1"/>
    </source>
</evidence>
<gene>
    <name evidence="1" type="ORF">NDM98_08750</name>
</gene>
<sequence>MELGLIAVANSMTDKLGKGVNGVIGGVNWVLDKVGVSTKISEWSVPQYAHGTDGHKGGLAIVGDGRGRNSGRELIETPDGDRFLSPAKDTLISLPKGSHVWSALETKEMMDIPKYAWGTLKNAGKNLWGKTKKVASTIKDSALDVWDYISNPGKLFNKALDLMGVAAPEMGGSLKDIGTGAFTKVKDSFKKFVTDKINGFFEGGAGGSGGKGWKGFRLSSPFNPRRKHPITGQIRPHNGDDWAAPMGKPFSSQAPGRVSFSGWAWRIRKLNQGCYWSI</sequence>
<protein>
    <submittedName>
        <fullName evidence="1">Uncharacterized protein</fullName>
    </submittedName>
</protein>
<accession>A0ABT0XI44</accession>
<reference evidence="1" key="1">
    <citation type="submission" date="2022-06" db="EMBL/GenBank/DDBJ databases">
        <title>Alkalicoccobacillus porphyridii sp. nov., isolated from a marine red alga, Porphyridium purpureum and reclassification of Shouchella plakortidis and Shouchella gibsonii as Alkalicoccobacillus plakortidis comb. nov. and Alkalicoccobacillus gibsonii comb. nov.</title>
        <authorList>
            <person name="Kim K.H."/>
            <person name="Lee J.K."/>
            <person name="Han D.M."/>
            <person name="Baek J.H."/>
            <person name="Jeon C.O."/>
        </authorList>
    </citation>
    <scope>NUCLEOTIDE SEQUENCE</scope>
    <source>
        <strain evidence="1">DSM 19153</strain>
    </source>
</reference>